<evidence type="ECO:0000256" key="2">
    <source>
        <dbReference type="SAM" id="MobiDB-lite"/>
    </source>
</evidence>
<dbReference type="InterPro" id="IPR002110">
    <property type="entry name" value="Ankyrin_rpt"/>
</dbReference>
<dbReference type="AlphaFoldDB" id="A0A9P0AD74"/>
<dbReference type="InterPro" id="IPR036770">
    <property type="entry name" value="Ankyrin_rpt-contain_sf"/>
</dbReference>
<dbReference type="InterPro" id="IPR052391">
    <property type="entry name" value="E3_Ligase-Neurotoxin"/>
</dbReference>
<feature type="repeat" description="ANK" evidence="1">
    <location>
        <begin position="55"/>
        <end position="87"/>
    </location>
</feature>
<dbReference type="PROSITE" id="PS50088">
    <property type="entry name" value="ANK_REPEAT"/>
    <property type="match status" value="2"/>
</dbReference>
<proteinExistence type="predicted"/>
<keyword evidence="1" id="KW-0040">ANK repeat</keyword>
<feature type="region of interest" description="Disordered" evidence="2">
    <location>
        <begin position="120"/>
        <end position="155"/>
    </location>
</feature>
<evidence type="ECO:0000313" key="4">
    <source>
        <dbReference type="Proteomes" id="UP001152759"/>
    </source>
</evidence>
<dbReference type="SMART" id="SM00248">
    <property type="entry name" value="ANK"/>
    <property type="match status" value="2"/>
</dbReference>
<dbReference type="Pfam" id="PF12796">
    <property type="entry name" value="Ank_2"/>
    <property type="match status" value="1"/>
</dbReference>
<protein>
    <submittedName>
        <fullName evidence="3">Uncharacterized protein</fullName>
    </submittedName>
</protein>
<dbReference type="SUPFAM" id="SSF48403">
    <property type="entry name" value="Ankyrin repeat"/>
    <property type="match status" value="1"/>
</dbReference>
<dbReference type="Pfam" id="PF13637">
    <property type="entry name" value="Ank_4"/>
    <property type="match status" value="1"/>
</dbReference>
<evidence type="ECO:0000256" key="1">
    <source>
        <dbReference type="PROSITE-ProRule" id="PRU00023"/>
    </source>
</evidence>
<feature type="compositionally biased region" description="Low complexity" evidence="2">
    <location>
        <begin position="129"/>
        <end position="143"/>
    </location>
</feature>
<reference evidence="3" key="1">
    <citation type="submission" date="2021-12" db="EMBL/GenBank/DDBJ databases">
        <authorList>
            <person name="King R."/>
        </authorList>
    </citation>
    <scope>NUCLEOTIDE SEQUENCE</scope>
</reference>
<accession>A0A9P0AD74</accession>
<dbReference type="Proteomes" id="UP001152759">
    <property type="component" value="Chromosome 4"/>
</dbReference>
<name>A0A9P0AD74_BEMTA</name>
<sequence length="254" mass="27502">MTSFGLQILLKHGADANIRNDRGETALHEALERGRTLAWLEPLMAATDLHLRSNYHESALHVAARKNRADAVGALLRHGEDVCHNGQDLRGNTALHLAAGKGYREVVALLIAAPGVELNAPNKEASPLSTSQSRVASSTSSSVKGTLANQRAESDDKIMTRELSNWFSKPSLFGKNSLSTRTEIDRSANPYYIAEGGDLRSPGSDENEADPAGLGSTRLPPSLSARDVRCPYQRIGQETFQRSFLLISTALVMD</sequence>
<feature type="region of interest" description="Disordered" evidence="2">
    <location>
        <begin position="193"/>
        <end position="223"/>
    </location>
</feature>
<gene>
    <name evidence="3" type="ORF">BEMITA_LOCUS8110</name>
</gene>
<dbReference type="PANTHER" id="PTHR24133:SF40">
    <property type="entry name" value="ANKYRIN REPEAT DOMAIN 44"/>
    <property type="match status" value="1"/>
</dbReference>
<dbReference type="PANTHER" id="PTHR24133">
    <property type="entry name" value="ANKYRIN DOMAIN-CONTAINING"/>
    <property type="match status" value="1"/>
</dbReference>
<organism evidence="3 4">
    <name type="scientific">Bemisia tabaci</name>
    <name type="common">Sweetpotato whitefly</name>
    <name type="synonym">Aleurodes tabaci</name>
    <dbReference type="NCBI Taxonomy" id="7038"/>
    <lineage>
        <taxon>Eukaryota</taxon>
        <taxon>Metazoa</taxon>
        <taxon>Ecdysozoa</taxon>
        <taxon>Arthropoda</taxon>
        <taxon>Hexapoda</taxon>
        <taxon>Insecta</taxon>
        <taxon>Pterygota</taxon>
        <taxon>Neoptera</taxon>
        <taxon>Paraneoptera</taxon>
        <taxon>Hemiptera</taxon>
        <taxon>Sternorrhyncha</taxon>
        <taxon>Aleyrodoidea</taxon>
        <taxon>Aleyrodidae</taxon>
        <taxon>Aleyrodinae</taxon>
        <taxon>Bemisia</taxon>
    </lineage>
</organism>
<feature type="repeat" description="ANK" evidence="1">
    <location>
        <begin position="90"/>
        <end position="123"/>
    </location>
</feature>
<dbReference type="PROSITE" id="PS50297">
    <property type="entry name" value="ANK_REP_REGION"/>
    <property type="match status" value="2"/>
</dbReference>
<dbReference type="EMBL" id="OU963865">
    <property type="protein sequence ID" value="CAH0389263.1"/>
    <property type="molecule type" value="Genomic_DNA"/>
</dbReference>
<keyword evidence="4" id="KW-1185">Reference proteome</keyword>
<dbReference type="Gene3D" id="1.25.40.20">
    <property type="entry name" value="Ankyrin repeat-containing domain"/>
    <property type="match status" value="1"/>
</dbReference>
<evidence type="ECO:0000313" key="3">
    <source>
        <dbReference type="EMBL" id="CAH0389263.1"/>
    </source>
</evidence>